<name>A0A8H7ZZT8_9FUNG</name>
<dbReference type="InterPro" id="IPR050301">
    <property type="entry name" value="NTE"/>
</dbReference>
<dbReference type="PANTHER" id="PTHR14226">
    <property type="entry name" value="NEUROPATHY TARGET ESTERASE/SWISS CHEESE D.MELANOGASTER"/>
    <property type="match status" value="1"/>
</dbReference>
<keyword evidence="3" id="KW-1185">Reference proteome</keyword>
<dbReference type="Proteomes" id="UP000673691">
    <property type="component" value="Unassembled WGS sequence"/>
</dbReference>
<dbReference type="GO" id="GO:0006629">
    <property type="term" value="P:lipid metabolic process"/>
    <property type="evidence" value="ECO:0007669"/>
    <property type="project" value="InterPro"/>
</dbReference>
<feature type="domain" description="Triacylglycerol lipase N-terminal" evidence="1">
    <location>
        <begin position="135"/>
        <end position="234"/>
    </location>
</feature>
<dbReference type="AlphaFoldDB" id="A0A8H7ZZT8"/>
<comment type="caution">
    <text evidence="2">The sequence shown here is derived from an EMBL/GenBank/DDBJ whole genome shotgun (WGS) entry which is preliminary data.</text>
</comment>
<evidence type="ECO:0000313" key="3">
    <source>
        <dbReference type="Proteomes" id="UP000673691"/>
    </source>
</evidence>
<accession>A0A8H7ZZT8</accession>
<organism evidence="2 3">
    <name type="scientific">Olpidium bornovanus</name>
    <dbReference type="NCBI Taxonomy" id="278681"/>
    <lineage>
        <taxon>Eukaryota</taxon>
        <taxon>Fungi</taxon>
        <taxon>Fungi incertae sedis</taxon>
        <taxon>Olpidiomycota</taxon>
        <taxon>Olpidiomycotina</taxon>
        <taxon>Olpidiomycetes</taxon>
        <taxon>Olpidiales</taxon>
        <taxon>Olpidiaceae</taxon>
        <taxon>Olpidium</taxon>
    </lineage>
</organism>
<dbReference type="PANTHER" id="PTHR14226:SF29">
    <property type="entry name" value="NEUROPATHY TARGET ESTERASE SWS"/>
    <property type="match status" value="1"/>
</dbReference>
<proteinExistence type="predicted"/>
<evidence type="ECO:0000259" key="1">
    <source>
        <dbReference type="Pfam" id="PF11815"/>
    </source>
</evidence>
<dbReference type="InterPro" id="IPR021771">
    <property type="entry name" value="Triacylglycerol_lipase_N"/>
</dbReference>
<evidence type="ECO:0000313" key="2">
    <source>
        <dbReference type="EMBL" id="KAG5462242.1"/>
    </source>
</evidence>
<protein>
    <recommendedName>
        <fullName evidence="1">Triacylglycerol lipase N-terminal domain-containing protein</fullName>
    </recommendedName>
</protein>
<reference evidence="2 3" key="1">
    <citation type="journal article" name="Sci. Rep.">
        <title>Genome-scale phylogenetic analyses confirm Olpidium as the closest living zoosporic fungus to the non-flagellated, terrestrial fungi.</title>
        <authorList>
            <person name="Chang Y."/>
            <person name="Rochon D."/>
            <person name="Sekimoto S."/>
            <person name="Wang Y."/>
            <person name="Chovatia M."/>
            <person name="Sandor L."/>
            <person name="Salamov A."/>
            <person name="Grigoriev I.V."/>
            <person name="Stajich J.E."/>
            <person name="Spatafora J.W."/>
        </authorList>
    </citation>
    <scope>NUCLEOTIDE SEQUENCE [LARGE SCALE GENOMIC DNA]</scope>
    <source>
        <strain evidence="2">S191</strain>
    </source>
</reference>
<sequence length="503" mass="56093">MFRAGAGRPRGTIGPWPRLLTRLWRGAPAPFLAELAGTVVSERERRKRAAAPARAPGRETMRGLERKGAGAGLVGLGGKDSVASHRVGGLLVKTLSVVRSLLSVRNPQWGTAWAVRAMATSALLTRRLNLQSLTLLGNESWKNDPSSPHYDYKLIVYRLRYIRSGQADLPSQVSFIRSGGCTDVRLFKRCYIGTKKLVEEYNENMVKLLWDLAKRDFDDGLMTNKRKFFEDTRRGFGRSALVLQGGATFGVTPRSVPGTRNLNPSLLSSDDEHYRRPVAFRRLQISVRKRPAPDDHVRLRDRGFDSRACLHPHRQRAPREQKGNCAFRFPVIASLTSSASLLVGLPGGNAKTVFSHGGIDISAFENKSSSGNLRRKLTRLLRQVVSRTQDICWTLKSLKTASARILVTRHLRLASRFPRAGLPPARPFCPSYSVPIWAIDHPRLSSQEAHHRTGRILNITVSPARKHEVPQLLNYLTAPNVVRAYGDGFQCQFGDRVPRQSGH</sequence>
<gene>
    <name evidence="2" type="ORF">BJ554DRAFT_5457</name>
</gene>
<dbReference type="GO" id="GO:0004806">
    <property type="term" value="F:triacylglycerol lipase activity"/>
    <property type="evidence" value="ECO:0007669"/>
    <property type="project" value="InterPro"/>
</dbReference>
<dbReference type="OrthoDB" id="10049244at2759"/>
<dbReference type="EMBL" id="JAEFCI010002431">
    <property type="protein sequence ID" value="KAG5462242.1"/>
    <property type="molecule type" value="Genomic_DNA"/>
</dbReference>
<dbReference type="Pfam" id="PF11815">
    <property type="entry name" value="DUF3336"/>
    <property type="match status" value="1"/>
</dbReference>
<feature type="non-terminal residue" evidence="2">
    <location>
        <position position="503"/>
    </location>
</feature>